<keyword evidence="5" id="KW-0611">Plant defense</keyword>
<evidence type="ECO:0000256" key="3">
    <source>
        <dbReference type="ARBA" id="ARBA00022737"/>
    </source>
</evidence>
<gene>
    <name evidence="7" type="ORF">URODEC1_LOCUS42542</name>
</gene>
<dbReference type="InterPro" id="IPR041118">
    <property type="entry name" value="Rx_N"/>
</dbReference>
<protein>
    <recommendedName>
        <fullName evidence="6">Disease resistance N-terminal domain-containing protein</fullName>
    </recommendedName>
</protein>
<evidence type="ECO:0000313" key="8">
    <source>
        <dbReference type="Proteomes" id="UP001497457"/>
    </source>
</evidence>
<dbReference type="SUPFAM" id="SSF52540">
    <property type="entry name" value="P-loop containing nucleoside triphosphate hydrolases"/>
    <property type="match status" value="1"/>
</dbReference>
<dbReference type="InterPro" id="IPR027417">
    <property type="entry name" value="P-loop_NTPase"/>
</dbReference>
<dbReference type="GO" id="GO:0000166">
    <property type="term" value="F:nucleotide binding"/>
    <property type="evidence" value="ECO:0007669"/>
    <property type="project" value="UniProtKB-KW"/>
</dbReference>
<proteinExistence type="inferred from homology"/>
<evidence type="ECO:0000256" key="1">
    <source>
        <dbReference type="ARBA" id="ARBA00008894"/>
    </source>
</evidence>
<dbReference type="AlphaFoldDB" id="A0ABC8ZBN4"/>
<keyword evidence="3" id="KW-0677">Repeat</keyword>
<feature type="domain" description="Disease resistance N-terminal" evidence="6">
    <location>
        <begin position="8"/>
        <end position="91"/>
    </location>
</feature>
<dbReference type="PANTHER" id="PTHR33377">
    <property type="entry name" value="OS10G0134700 PROTEIN-RELATED"/>
    <property type="match status" value="1"/>
</dbReference>
<comment type="similarity">
    <text evidence="1">Belongs to the disease resistance NB-LRR family.</text>
</comment>
<evidence type="ECO:0000256" key="2">
    <source>
        <dbReference type="ARBA" id="ARBA00022614"/>
    </source>
</evidence>
<organism evidence="7 8">
    <name type="scientific">Urochloa decumbens</name>
    <dbReference type="NCBI Taxonomy" id="240449"/>
    <lineage>
        <taxon>Eukaryota</taxon>
        <taxon>Viridiplantae</taxon>
        <taxon>Streptophyta</taxon>
        <taxon>Embryophyta</taxon>
        <taxon>Tracheophyta</taxon>
        <taxon>Spermatophyta</taxon>
        <taxon>Magnoliopsida</taxon>
        <taxon>Liliopsida</taxon>
        <taxon>Poales</taxon>
        <taxon>Poaceae</taxon>
        <taxon>PACMAD clade</taxon>
        <taxon>Panicoideae</taxon>
        <taxon>Panicodae</taxon>
        <taxon>Paniceae</taxon>
        <taxon>Melinidinae</taxon>
        <taxon>Urochloa</taxon>
    </lineage>
</organism>
<reference evidence="7" key="1">
    <citation type="submission" date="2024-10" db="EMBL/GenBank/DDBJ databases">
        <authorList>
            <person name="Ryan C."/>
        </authorList>
    </citation>
    <scope>NUCLEOTIDE SEQUENCE [LARGE SCALE GENOMIC DNA]</scope>
</reference>
<evidence type="ECO:0000259" key="6">
    <source>
        <dbReference type="Pfam" id="PF18052"/>
    </source>
</evidence>
<dbReference type="GO" id="GO:0006952">
    <property type="term" value="P:defense response"/>
    <property type="evidence" value="ECO:0007669"/>
    <property type="project" value="UniProtKB-KW"/>
</dbReference>
<dbReference type="Pfam" id="PF18052">
    <property type="entry name" value="Rx_N"/>
    <property type="match status" value="1"/>
</dbReference>
<dbReference type="Proteomes" id="UP001497457">
    <property type="component" value="Chromosome 18b"/>
</dbReference>
<dbReference type="EMBL" id="OZ075128">
    <property type="protein sequence ID" value="CAL4957416.1"/>
    <property type="molecule type" value="Genomic_DNA"/>
</dbReference>
<keyword evidence="2" id="KW-0433">Leucine-rich repeat</keyword>
<sequence length="463" mass="53392">MDTVISAVISDFISRFISFVVEKYQQASQVAAPKIPRLQRLLLRASTVVEEAERRQITNHGMLLQLKQLRESMYRGYYMLDTSGVRLRRSKVGVEVSLYELQVQIVDNLEAMLDDMKEFLLVLMNCPPIVRQPYSTYLFMERCMFGRQVEKEHIIDFLLSPCSSLDVLPVIGPIYVGKNTLVEHACREDVVQRSFSNILHLSSDDLKDIANDTGTDNHMKFLSCGRCVVVVELVHDSDVVAWGKLYSSLLLCHGVERSSKAILISRMDCASSLGTVQALRLTSRLREEEYWYFFRVLAFGSANPYDHHPDLASIAKEIAIEINSLFMLTISIARVLRANLSVQFWRRALFCIRKSVQMHIHDLGEDPRKMQSCNGYMFGFSQDSPLMCCYYRYKMRSMIRGDMASVITSEDMLTAKPAKYGEKFDVVTRSHIPPYHNYVSCWVIDKNRRVNVGNKRRRKRKRN</sequence>
<evidence type="ECO:0000313" key="7">
    <source>
        <dbReference type="EMBL" id="CAL4957416.1"/>
    </source>
</evidence>
<keyword evidence="8" id="KW-1185">Reference proteome</keyword>
<accession>A0ABC8ZBN4</accession>
<evidence type="ECO:0000256" key="5">
    <source>
        <dbReference type="ARBA" id="ARBA00022821"/>
    </source>
</evidence>
<keyword evidence="4" id="KW-0547">Nucleotide-binding</keyword>
<name>A0ABC8ZBN4_9POAL</name>
<dbReference type="PANTHER" id="PTHR33377:SF94">
    <property type="entry name" value="OS01G0582300 PROTEIN"/>
    <property type="match status" value="1"/>
</dbReference>
<evidence type="ECO:0000256" key="4">
    <source>
        <dbReference type="ARBA" id="ARBA00022741"/>
    </source>
</evidence>